<evidence type="ECO:0000256" key="7">
    <source>
        <dbReference type="ARBA" id="ARBA00031484"/>
    </source>
</evidence>
<organism evidence="10 11">
    <name type="scientific">Algimonas ampicilliniresistens</name>
    <dbReference type="NCBI Taxonomy" id="1298735"/>
    <lineage>
        <taxon>Bacteria</taxon>
        <taxon>Pseudomonadati</taxon>
        <taxon>Pseudomonadota</taxon>
        <taxon>Alphaproteobacteria</taxon>
        <taxon>Maricaulales</taxon>
        <taxon>Robiginitomaculaceae</taxon>
        <taxon>Algimonas</taxon>
    </lineage>
</organism>
<name>A0ABQ5VE66_9PROT</name>
<reference evidence="10" key="1">
    <citation type="journal article" date="2014" name="Int. J. Syst. Evol. Microbiol.">
        <title>Complete genome of a new Firmicutes species belonging to the dominant human colonic microbiota ('Ruminococcus bicirculans') reveals two chromosomes and a selective capacity to utilize plant glucans.</title>
        <authorList>
            <consortium name="NISC Comparative Sequencing Program"/>
            <person name="Wegmann U."/>
            <person name="Louis P."/>
            <person name="Goesmann A."/>
            <person name="Henrissat B."/>
            <person name="Duncan S.H."/>
            <person name="Flint H.J."/>
        </authorList>
    </citation>
    <scope>NUCLEOTIDE SEQUENCE</scope>
    <source>
        <strain evidence="10">NBRC 108219</strain>
    </source>
</reference>
<gene>
    <name evidence="10" type="ORF">GCM10007853_28690</name>
</gene>
<sequence length="274" mass="30908">MISGALPFMSKLSRDPLIHFLALGALLFVGHALWSTLVTRADRQLIVETREIARQSDLFTIENGRAPTEAELQGIIVAFVEEEVLAREGERLGLDQDDTVIRRRIAQKMRLLTDTGPVTEPSEAELKTWFNTRREDYAVAERRSLQHVFFSDDRRADAKADAGVADLTDWTQVGDPFIIARELGPLSRNKVQQDYGGPFASTVFDAEVGVWSDPVRSPFGIHRIRVTEVTPRIEPDFTRARAEVLADWMDEANTARVDQAMRDLVAKYDVIVEE</sequence>
<accession>A0ABQ5VE66</accession>
<keyword evidence="5 8" id="KW-0697">Rotamase</keyword>
<evidence type="ECO:0000313" key="11">
    <source>
        <dbReference type="Proteomes" id="UP001161391"/>
    </source>
</evidence>
<comment type="similarity">
    <text evidence="2">Belongs to the PpiC/parvulin rotamase family.</text>
</comment>
<dbReference type="PROSITE" id="PS50198">
    <property type="entry name" value="PPIC_PPIASE_2"/>
    <property type="match status" value="1"/>
</dbReference>
<dbReference type="Proteomes" id="UP001161391">
    <property type="component" value="Unassembled WGS sequence"/>
</dbReference>
<dbReference type="InterPro" id="IPR050245">
    <property type="entry name" value="PrsA_foldase"/>
</dbReference>
<dbReference type="PANTHER" id="PTHR47245:SF2">
    <property type="entry name" value="PEPTIDYL-PROLYL CIS-TRANS ISOMERASE HP_0175-RELATED"/>
    <property type="match status" value="1"/>
</dbReference>
<evidence type="ECO:0000256" key="5">
    <source>
        <dbReference type="ARBA" id="ARBA00023110"/>
    </source>
</evidence>
<dbReference type="PANTHER" id="PTHR47245">
    <property type="entry name" value="PEPTIDYLPROLYL ISOMERASE"/>
    <property type="match status" value="1"/>
</dbReference>
<evidence type="ECO:0000256" key="6">
    <source>
        <dbReference type="ARBA" id="ARBA00030642"/>
    </source>
</evidence>
<proteinExistence type="inferred from homology"/>
<evidence type="ECO:0000256" key="3">
    <source>
        <dbReference type="ARBA" id="ARBA00013194"/>
    </source>
</evidence>
<evidence type="ECO:0000256" key="8">
    <source>
        <dbReference type="PROSITE-ProRule" id="PRU00278"/>
    </source>
</evidence>
<comment type="catalytic activity">
    <reaction evidence="1">
        <text>[protein]-peptidylproline (omega=180) = [protein]-peptidylproline (omega=0)</text>
        <dbReference type="Rhea" id="RHEA:16237"/>
        <dbReference type="Rhea" id="RHEA-COMP:10747"/>
        <dbReference type="Rhea" id="RHEA-COMP:10748"/>
        <dbReference type="ChEBI" id="CHEBI:83833"/>
        <dbReference type="ChEBI" id="CHEBI:83834"/>
        <dbReference type="EC" id="5.2.1.8"/>
    </reaction>
</comment>
<evidence type="ECO:0000259" key="9">
    <source>
        <dbReference type="PROSITE" id="PS50198"/>
    </source>
</evidence>
<dbReference type="SUPFAM" id="SSF54534">
    <property type="entry name" value="FKBP-like"/>
    <property type="match status" value="1"/>
</dbReference>
<evidence type="ECO:0000313" key="10">
    <source>
        <dbReference type="EMBL" id="GLQ24995.1"/>
    </source>
</evidence>
<comment type="caution">
    <text evidence="10">The sequence shown here is derived from an EMBL/GenBank/DDBJ whole genome shotgun (WGS) entry which is preliminary data.</text>
</comment>
<dbReference type="EMBL" id="BSNK01000002">
    <property type="protein sequence ID" value="GLQ24995.1"/>
    <property type="molecule type" value="Genomic_DNA"/>
</dbReference>
<dbReference type="InterPro" id="IPR046357">
    <property type="entry name" value="PPIase_dom_sf"/>
</dbReference>
<dbReference type="Pfam" id="PF13145">
    <property type="entry name" value="Rotamase_2"/>
    <property type="match status" value="1"/>
</dbReference>
<protein>
    <recommendedName>
        <fullName evidence="4">Parvulin-like PPIase</fullName>
        <ecNumber evidence="3">5.2.1.8</ecNumber>
    </recommendedName>
    <alternativeName>
        <fullName evidence="6">Peptidyl-prolyl cis-trans isomerase plp</fullName>
    </alternativeName>
    <alternativeName>
        <fullName evidence="7">Rotamase plp</fullName>
    </alternativeName>
</protein>
<dbReference type="Gene3D" id="3.10.50.40">
    <property type="match status" value="1"/>
</dbReference>
<keyword evidence="8" id="KW-0413">Isomerase</keyword>
<dbReference type="EC" id="5.2.1.8" evidence="3"/>
<keyword evidence="11" id="KW-1185">Reference proteome</keyword>
<evidence type="ECO:0000256" key="1">
    <source>
        <dbReference type="ARBA" id="ARBA00000971"/>
    </source>
</evidence>
<feature type="domain" description="PpiC" evidence="9">
    <location>
        <begin position="182"/>
        <end position="228"/>
    </location>
</feature>
<evidence type="ECO:0000256" key="4">
    <source>
        <dbReference type="ARBA" id="ARBA00018370"/>
    </source>
</evidence>
<dbReference type="InterPro" id="IPR000297">
    <property type="entry name" value="PPIase_PpiC"/>
</dbReference>
<evidence type="ECO:0000256" key="2">
    <source>
        <dbReference type="ARBA" id="ARBA00007656"/>
    </source>
</evidence>
<reference evidence="10" key="2">
    <citation type="submission" date="2023-01" db="EMBL/GenBank/DDBJ databases">
        <title>Draft genome sequence of Algimonas ampicilliniresistens strain NBRC 108219.</title>
        <authorList>
            <person name="Sun Q."/>
            <person name="Mori K."/>
        </authorList>
    </citation>
    <scope>NUCLEOTIDE SEQUENCE</scope>
    <source>
        <strain evidence="10">NBRC 108219</strain>
    </source>
</reference>